<reference evidence="1 2" key="1">
    <citation type="submission" date="2018-08" db="EMBL/GenBank/DDBJ databases">
        <title>Mucilaginibacter sp. MYSH2.</title>
        <authorList>
            <person name="Seo T."/>
        </authorList>
    </citation>
    <scope>NUCLEOTIDE SEQUENCE [LARGE SCALE GENOMIC DNA]</scope>
    <source>
        <strain evidence="1 2">MYSH2</strain>
    </source>
</reference>
<dbReference type="RefSeq" id="WP_117389707.1">
    <property type="nucleotide sequence ID" value="NZ_QWDC01000001.1"/>
</dbReference>
<dbReference type="InterPro" id="IPR030987">
    <property type="entry name" value="AbiV"/>
</dbReference>
<dbReference type="OrthoDB" id="770331at2"/>
<keyword evidence="2" id="KW-1185">Reference proteome</keyword>
<organism evidence="1 2">
    <name type="scientific">Mucilaginibacter conchicola</name>
    <dbReference type="NCBI Taxonomy" id="2303333"/>
    <lineage>
        <taxon>Bacteria</taxon>
        <taxon>Pseudomonadati</taxon>
        <taxon>Bacteroidota</taxon>
        <taxon>Sphingobacteriia</taxon>
        <taxon>Sphingobacteriales</taxon>
        <taxon>Sphingobacteriaceae</taxon>
        <taxon>Mucilaginibacter</taxon>
    </lineage>
</organism>
<accession>A0A372NWA8</accession>
<name>A0A372NWA8_9SPHI</name>
<evidence type="ECO:0000313" key="1">
    <source>
        <dbReference type="EMBL" id="RFZ94141.1"/>
    </source>
</evidence>
<dbReference type="NCBIfam" id="TIGR04498">
    <property type="entry name" value="AbiV_defense"/>
    <property type="match status" value="1"/>
</dbReference>
<protein>
    <submittedName>
        <fullName evidence="1">AbiV family abortive infection protein</fullName>
    </submittedName>
</protein>
<dbReference type="AlphaFoldDB" id="A0A372NWA8"/>
<evidence type="ECO:0000313" key="2">
    <source>
        <dbReference type="Proteomes" id="UP000264217"/>
    </source>
</evidence>
<dbReference type="EMBL" id="QWDC01000001">
    <property type="protein sequence ID" value="RFZ94141.1"/>
    <property type="molecule type" value="Genomic_DNA"/>
</dbReference>
<dbReference type="Proteomes" id="UP000264217">
    <property type="component" value="Unassembled WGS sequence"/>
</dbReference>
<comment type="caution">
    <text evidence="1">The sequence shown here is derived from an EMBL/GenBank/DDBJ whole genome shotgun (WGS) entry which is preliminary data.</text>
</comment>
<sequence>MASDKPTNLFRSLDAEGCKHIYPKVKKNADRHFNAAELLVQSGDYANSVAHLILGSEELIKSFVLVLQAYEFPVKKIANYDKLFTHHTARHNLLKEFYSVYRFIRGIVEWPEWKQGQSFLSNFSKVLSYSVNILNNSIANYEWWDKADQMKQHCFYLDYNSRGTVDPISIDHNAFETTRTITHKFREDLRLMVIIIERASSEDLATLKDAFVSTGMTEQIDESITRKKSK</sequence>
<proteinExistence type="predicted"/>
<dbReference type="Pfam" id="PF18728">
    <property type="entry name" value="HEPN_AbiV"/>
    <property type="match status" value="1"/>
</dbReference>
<gene>
    <name evidence="1" type="ORF">D0C36_00865</name>
</gene>